<dbReference type="InterPro" id="IPR013785">
    <property type="entry name" value="Aldolase_TIM"/>
</dbReference>
<dbReference type="PANTHER" id="PTHR37418">
    <property type="entry name" value="3-KETO-5-AMINOHEXANOATE CLEAVAGE ENZYME-RELATED"/>
    <property type="match status" value="1"/>
</dbReference>
<accession>A0A7W6RTM4</accession>
<organism evidence="5 6">
    <name type="scientific">Rhizobium mongolense</name>
    <dbReference type="NCBI Taxonomy" id="57676"/>
    <lineage>
        <taxon>Bacteria</taxon>
        <taxon>Pseudomonadati</taxon>
        <taxon>Pseudomonadota</taxon>
        <taxon>Alphaproteobacteria</taxon>
        <taxon>Hyphomicrobiales</taxon>
        <taxon>Rhizobiaceae</taxon>
        <taxon>Rhizobium/Agrobacterium group</taxon>
        <taxon>Rhizobium</taxon>
    </lineage>
</organism>
<gene>
    <name evidence="5" type="ORF">GGE12_005504</name>
</gene>
<keyword evidence="2" id="KW-0808">Transferase</keyword>
<evidence type="ECO:0000256" key="1">
    <source>
        <dbReference type="ARBA" id="ARBA00001947"/>
    </source>
</evidence>
<evidence type="ECO:0000256" key="3">
    <source>
        <dbReference type="ARBA" id="ARBA00022723"/>
    </source>
</evidence>
<dbReference type="Proteomes" id="UP000533641">
    <property type="component" value="Unassembled WGS sequence"/>
</dbReference>
<dbReference type="GO" id="GO:0046872">
    <property type="term" value="F:metal ion binding"/>
    <property type="evidence" value="ECO:0007669"/>
    <property type="project" value="UniProtKB-KW"/>
</dbReference>
<keyword evidence="4" id="KW-0862">Zinc</keyword>
<name>A0A7W6RTM4_9HYPH</name>
<dbReference type="InterPro" id="IPR008567">
    <property type="entry name" value="BKACE"/>
</dbReference>
<dbReference type="AlphaFoldDB" id="A0A7W6RTM4"/>
<evidence type="ECO:0000256" key="2">
    <source>
        <dbReference type="ARBA" id="ARBA00022679"/>
    </source>
</evidence>
<dbReference type="EMBL" id="JACIGM010000014">
    <property type="protein sequence ID" value="MBB4277695.1"/>
    <property type="molecule type" value="Genomic_DNA"/>
</dbReference>
<dbReference type="RefSeq" id="WP_183928378.1">
    <property type="nucleotide sequence ID" value="NZ_JACIGM010000014.1"/>
</dbReference>
<evidence type="ECO:0000313" key="6">
    <source>
        <dbReference type="Proteomes" id="UP000533641"/>
    </source>
</evidence>
<dbReference type="Gene3D" id="3.20.20.70">
    <property type="entry name" value="Aldolase class I"/>
    <property type="match status" value="1"/>
</dbReference>
<evidence type="ECO:0000256" key="4">
    <source>
        <dbReference type="ARBA" id="ARBA00022833"/>
    </source>
</evidence>
<evidence type="ECO:0000313" key="5">
    <source>
        <dbReference type="EMBL" id="MBB4277695.1"/>
    </source>
</evidence>
<dbReference type="PANTHER" id="PTHR37418:SF2">
    <property type="entry name" value="3-KETO-5-AMINOHEXANOATE CLEAVAGE ENZYME"/>
    <property type="match status" value="1"/>
</dbReference>
<comment type="caution">
    <text evidence="5">The sequence shown here is derived from an EMBL/GenBank/DDBJ whole genome shotgun (WGS) entry which is preliminary data.</text>
</comment>
<keyword evidence="3" id="KW-0479">Metal-binding</keyword>
<dbReference type="Pfam" id="PF05853">
    <property type="entry name" value="BKACE"/>
    <property type="match status" value="1"/>
</dbReference>
<proteinExistence type="predicted"/>
<protein>
    <submittedName>
        <fullName evidence="5">Uncharacterized protein (DUF849 family)</fullName>
    </submittedName>
</protein>
<reference evidence="5 6" key="1">
    <citation type="submission" date="2020-08" db="EMBL/GenBank/DDBJ databases">
        <title>Genomic Encyclopedia of Type Strains, Phase IV (KMG-V): Genome sequencing to study the core and pangenomes of soil and plant-associated prokaryotes.</title>
        <authorList>
            <person name="Whitman W."/>
        </authorList>
    </citation>
    <scope>NUCLEOTIDE SEQUENCE [LARGE SCALE GENOMIC DNA]</scope>
    <source>
        <strain evidence="5 6">SEMIA 402</strain>
    </source>
</reference>
<dbReference type="GO" id="GO:0043720">
    <property type="term" value="F:3-keto-5-aminohexanoate cleavage activity"/>
    <property type="evidence" value="ECO:0007669"/>
    <property type="project" value="InterPro"/>
</dbReference>
<comment type="cofactor">
    <cofactor evidence="1">
        <name>Zn(2+)</name>
        <dbReference type="ChEBI" id="CHEBI:29105"/>
    </cofactor>
</comment>
<sequence>MGTFITCAVTGGADTVSRHPRIPVTPREIADAAISAAKAGAAIVHLHARDPKTGQQSRDPELFAEIVSLIRDSDTDVIVNVSCGMAGDLVLTETPEKQLAGPGTDLLGPIERLQHLDRLCRDPKLKPEICTLDCGSMNFGDGDLVYLAPGTYLRPMAKHIRSLGIKPELEVFELGHLAFVKKMFAEGLLEGAPLIQFCLGIPGGAPAEPFVLDAFKQLAPAEATWSAFAIGRDELRFVPLAVGQGGNVRVGLEDNLYLDKGVFADNDTLVERAVGLIRGMGGSVLSASETRQKLGLEKPRG</sequence>